<dbReference type="Proteomes" id="UP001202328">
    <property type="component" value="Unassembled WGS sequence"/>
</dbReference>
<dbReference type="PANTHER" id="PTHR11199:SF0">
    <property type="entry name" value="LD34181P-RELATED"/>
    <property type="match status" value="1"/>
</dbReference>
<sequence length="116" mass="13458">MIKLADDIDVSVSVCAIGLLKQLLRHQLLSDEDLGPLYDLLIDEPPEIRTGSSLCQCFWTRNLGKTLRMLMPQTWFDCFIHRLRKLSEKELYPLLITESSTTTKLKRKHWKIIDGT</sequence>
<dbReference type="GO" id="GO:0000785">
    <property type="term" value="C:chromatin"/>
    <property type="evidence" value="ECO:0007669"/>
    <property type="project" value="TreeGrafter"/>
</dbReference>
<reference evidence="1" key="1">
    <citation type="submission" date="2022-04" db="EMBL/GenBank/DDBJ databases">
        <title>A functionally conserved STORR gene fusion in Papaver species that diverged 16.8 million years ago.</title>
        <authorList>
            <person name="Catania T."/>
        </authorList>
    </citation>
    <scope>NUCLEOTIDE SEQUENCE</scope>
    <source>
        <strain evidence="1">S-188037</strain>
    </source>
</reference>
<protein>
    <submittedName>
        <fullName evidence="1">Uncharacterized protein</fullName>
    </submittedName>
</protein>
<dbReference type="GO" id="GO:0007062">
    <property type="term" value="P:sister chromatid cohesion"/>
    <property type="evidence" value="ECO:0007669"/>
    <property type="project" value="TreeGrafter"/>
</dbReference>
<dbReference type="GO" id="GO:0003682">
    <property type="term" value="F:chromatin binding"/>
    <property type="evidence" value="ECO:0007669"/>
    <property type="project" value="TreeGrafter"/>
</dbReference>
<dbReference type="GO" id="GO:0008278">
    <property type="term" value="C:cohesin complex"/>
    <property type="evidence" value="ECO:0007669"/>
    <property type="project" value="TreeGrafter"/>
</dbReference>
<organism evidence="1 2">
    <name type="scientific">Papaver atlanticum</name>
    <dbReference type="NCBI Taxonomy" id="357466"/>
    <lineage>
        <taxon>Eukaryota</taxon>
        <taxon>Viridiplantae</taxon>
        <taxon>Streptophyta</taxon>
        <taxon>Embryophyta</taxon>
        <taxon>Tracheophyta</taxon>
        <taxon>Spermatophyta</taxon>
        <taxon>Magnoliopsida</taxon>
        <taxon>Ranunculales</taxon>
        <taxon>Papaveraceae</taxon>
        <taxon>Papaveroideae</taxon>
        <taxon>Papaver</taxon>
    </lineage>
</organism>
<evidence type="ECO:0000313" key="1">
    <source>
        <dbReference type="EMBL" id="KAI3836422.1"/>
    </source>
</evidence>
<comment type="caution">
    <text evidence="1">The sequence shown here is derived from an EMBL/GenBank/DDBJ whole genome shotgun (WGS) entry which is preliminary data.</text>
</comment>
<gene>
    <name evidence="1" type="ORF">MKW98_008183</name>
</gene>
<dbReference type="PANTHER" id="PTHR11199">
    <property type="entry name" value="STROMAL ANTIGEN"/>
    <property type="match status" value="1"/>
</dbReference>
<dbReference type="EMBL" id="JAJJMB010017645">
    <property type="protein sequence ID" value="KAI3836422.1"/>
    <property type="molecule type" value="Genomic_DNA"/>
</dbReference>
<dbReference type="AlphaFoldDB" id="A0AAD4RVZ6"/>
<evidence type="ECO:0000313" key="2">
    <source>
        <dbReference type="Proteomes" id="UP001202328"/>
    </source>
</evidence>
<keyword evidence="2" id="KW-1185">Reference proteome</keyword>
<accession>A0AAD4RVZ6</accession>
<dbReference type="InterPro" id="IPR039662">
    <property type="entry name" value="Cohesin_Scc3/SA"/>
</dbReference>
<proteinExistence type="predicted"/>
<name>A0AAD4RVZ6_9MAGN</name>
<dbReference type="GO" id="GO:0005634">
    <property type="term" value="C:nucleus"/>
    <property type="evidence" value="ECO:0007669"/>
    <property type="project" value="TreeGrafter"/>
</dbReference>